<evidence type="ECO:0000313" key="2">
    <source>
        <dbReference type="Proteomes" id="UP001430990"/>
    </source>
</evidence>
<dbReference type="Proteomes" id="UP001430990">
    <property type="component" value="Plasmid pCC829_1"/>
</dbReference>
<protein>
    <submittedName>
        <fullName evidence="1">DUF2934 domain-containing protein</fullName>
    </submittedName>
</protein>
<dbReference type="EMBL" id="CP088101">
    <property type="protein sequence ID" value="UFW91863.1"/>
    <property type="molecule type" value="Genomic_DNA"/>
</dbReference>
<organism evidence="1 2">
    <name type="scientific">Bradyrhizobium barranii</name>
    <dbReference type="NCBI Taxonomy" id="2992140"/>
    <lineage>
        <taxon>Bacteria</taxon>
        <taxon>Pseudomonadati</taxon>
        <taxon>Pseudomonadota</taxon>
        <taxon>Alphaproteobacteria</taxon>
        <taxon>Hyphomicrobiales</taxon>
        <taxon>Nitrobacteraceae</taxon>
        <taxon>Bradyrhizobium</taxon>
    </lineage>
</organism>
<geneLocation type="plasmid" evidence="1 2">
    <name>pCC829_1</name>
</geneLocation>
<keyword evidence="2" id="KW-1185">Reference proteome</keyword>
<proteinExistence type="predicted"/>
<dbReference type="InterPro" id="IPR021327">
    <property type="entry name" value="DUF2934"/>
</dbReference>
<dbReference type="RefSeq" id="WP_231145726.1">
    <property type="nucleotide sequence ID" value="NZ_CP088101.1"/>
</dbReference>
<gene>
    <name evidence="1" type="ORF">BjapCC829_46475</name>
</gene>
<dbReference type="Pfam" id="PF11154">
    <property type="entry name" value="DUF2934"/>
    <property type="match status" value="1"/>
</dbReference>
<keyword evidence="1" id="KW-0614">Plasmid</keyword>
<evidence type="ECO:0000313" key="1">
    <source>
        <dbReference type="EMBL" id="UFW91863.1"/>
    </source>
</evidence>
<sequence length="58" mass="6686">MAGLSEEDIRKRAYLLWERAGPPAGRMDTYWYEAEKELLAEREKQADLPSYTPNLAAN</sequence>
<name>A0ABY3R0R2_9BRAD</name>
<reference evidence="1" key="1">
    <citation type="submission" date="2021-11" db="EMBL/GenBank/DDBJ databases">
        <title>Australian commercial rhizobial inoculants.</title>
        <authorList>
            <person name="Kohlmeier M.G."/>
            <person name="O'Hara G.W."/>
            <person name="Colombi E."/>
            <person name="Ramsay J.P."/>
            <person name="Terpolilli J."/>
        </authorList>
    </citation>
    <scope>NUCLEOTIDE SEQUENCE</scope>
    <source>
        <strain evidence="1">CC829</strain>
        <plasmid evidence="1">pCC829_1</plasmid>
    </source>
</reference>
<accession>A0ABY3R0R2</accession>